<dbReference type="Pfam" id="PF13180">
    <property type="entry name" value="PDZ_2"/>
    <property type="match status" value="1"/>
</dbReference>
<dbReference type="InterPro" id="IPR036034">
    <property type="entry name" value="PDZ_sf"/>
</dbReference>
<dbReference type="InterPro" id="IPR051201">
    <property type="entry name" value="Chloro_Bact_Ser_Proteases"/>
</dbReference>
<dbReference type="PANTHER" id="PTHR43343">
    <property type="entry name" value="PEPTIDASE S12"/>
    <property type="match status" value="1"/>
</dbReference>
<feature type="domain" description="PDZ" evidence="3">
    <location>
        <begin position="255"/>
        <end position="352"/>
    </location>
</feature>
<dbReference type="SUPFAM" id="SSF50494">
    <property type="entry name" value="Trypsin-like serine proteases"/>
    <property type="match status" value="1"/>
</dbReference>
<keyword evidence="1" id="KW-0645">Protease</keyword>
<evidence type="ECO:0000259" key="3">
    <source>
        <dbReference type="SMART" id="SM00228"/>
    </source>
</evidence>
<evidence type="ECO:0000256" key="1">
    <source>
        <dbReference type="ARBA" id="ARBA00022670"/>
    </source>
</evidence>
<gene>
    <name evidence="4" type="ORF">DC3_48740</name>
</gene>
<dbReference type="GO" id="GO:0006508">
    <property type="term" value="P:proteolysis"/>
    <property type="evidence" value="ECO:0007669"/>
    <property type="project" value="UniProtKB-KW"/>
</dbReference>
<proteinExistence type="predicted"/>
<dbReference type="SUPFAM" id="SSF50156">
    <property type="entry name" value="PDZ domain-like"/>
    <property type="match status" value="1"/>
</dbReference>
<organism evidence="4 5">
    <name type="scientific">Deinococcus cellulosilyticus (strain DSM 18568 / NBRC 106333 / KACC 11606 / 5516J-15)</name>
    <dbReference type="NCBI Taxonomy" id="1223518"/>
    <lineage>
        <taxon>Bacteria</taxon>
        <taxon>Thermotogati</taxon>
        <taxon>Deinococcota</taxon>
        <taxon>Deinococci</taxon>
        <taxon>Deinococcales</taxon>
        <taxon>Deinococcaceae</taxon>
        <taxon>Deinococcus</taxon>
    </lineage>
</organism>
<evidence type="ECO:0000256" key="2">
    <source>
        <dbReference type="ARBA" id="ARBA00022801"/>
    </source>
</evidence>
<keyword evidence="5" id="KW-1185">Reference proteome</keyword>
<dbReference type="InterPro" id="IPR001478">
    <property type="entry name" value="PDZ"/>
</dbReference>
<dbReference type="Pfam" id="PF13365">
    <property type="entry name" value="Trypsin_2"/>
    <property type="match status" value="1"/>
</dbReference>
<name>A0A511N8R7_DEIC1</name>
<dbReference type="SMART" id="SM00228">
    <property type="entry name" value="PDZ"/>
    <property type="match status" value="1"/>
</dbReference>
<dbReference type="Gene3D" id="2.30.42.10">
    <property type="match status" value="1"/>
</dbReference>
<reference evidence="4 5" key="1">
    <citation type="submission" date="2019-07" db="EMBL/GenBank/DDBJ databases">
        <title>Whole genome shotgun sequence of Deinococcus cellulosilyticus NBRC 106333.</title>
        <authorList>
            <person name="Hosoyama A."/>
            <person name="Uohara A."/>
            <person name="Ohji S."/>
            <person name="Ichikawa N."/>
        </authorList>
    </citation>
    <scope>NUCLEOTIDE SEQUENCE [LARGE SCALE GENOMIC DNA]</scope>
    <source>
        <strain evidence="4 5">NBRC 106333</strain>
    </source>
</reference>
<comment type="caution">
    <text evidence="4">The sequence shown here is derived from an EMBL/GenBank/DDBJ whole genome shotgun (WGS) entry which is preliminary data.</text>
</comment>
<dbReference type="Gene3D" id="2.40.10.120">
    <property type="match status" value="1"/>
</dbReference>
<dbReference type="EMBL" id="BJXB01000030">
    <property type="protein sequence ID" value="GEM49239.1"/>
    <property type="molecule type" value="Genomic_DNA"/>
</dbReference>
<dbReference type="GO" id="GO:0004252">
    <property type="term" value="F:serine-type endopeptidase activity"/>
    <property type="evidence" value="ECO:0007669"/>
    <property type="project" value="InterPro"/>
</dbReference>
<dbReference type="PRINTS" id="PR00834">
    <property type="entry name" value="PROTEASES2C"/>
</dbReference>
<sequence length="366" mass="39088">MKLNGMRRITVTVAALVAVSLAGFWVGRFQAASPLVTSDEINTVEVTNKNLKALVRVIARIPKSQLQPGESPEEIGSGFFYKSNRIITNYHVVQYAESIQVELADGRIVTAKLDGIDPGIDIAILAVSGVQAPATVRFGTSKNLIIGQKLIIFGSPFGVKRFVSTGELAAVERTAPPADDIGQEVPNMLMTTAFLQRGNSGGPIMNSRGVVVGVADAMMASNTFAADGSIGLAIPIDLVKESIQDLEQIGISQRGSLGITMSNLGDLEPIIRKQAGITTTDGAVVEEVPAGSLGQRAGLRGAIRDNNRALVSLGDVIVAIDNQRVRDQYDVVRLVAAKRPGQKLTIKVWRNKKEVNLTATVVKRQR</sequence>
<evidence type="ECO:0000313" key="5">
    <source>
        <dbReference type="Proteomes" id="UP000321306"/>
    </source>
</evidence>
<dbReference type="AlphaFoldDB" id="A0A511N8R7"/>
<protein>
    <recommendedName>
        <fullName evidence="3">PDZ domain-containing protein</fullName>
    </recommendedName>
</protein>
<accession>A0A511N8R7</accession>
<dbReference type="Proteomes" id="UP000321306">
    <property type="component" value="Unassembled WGS sequence"/>
</dbReference>
<evidence type="ECO:0000313" key="4">
    <source>
        <dbReference type="EMBL" id="GEM49239.1"/>
    </source>
</evidence>
<dbReference type="PANTHER" id="PTHR43343:SF3">
    <property type="entry name" value="PROTEASE DO-LIKE 8, CHLOROPLASTIC"/>
    <property type="match status" value="1"/>
</dbReference>
<dbReference type="InterPro" id="IPR001940">
    <property type="entry name" value="Peptidase_S1C"/>
</dbReference>
<keyword evidence="2" id="KW-0378">Hydrolase</keyword>
<dbReference type="InterPro" id="IPR009003">
    <property type="entry name" value="Peptidase_S1_PA"/>
</dbReference>
<dbReference type="RefSeq" id="WP_246130793.1">
    <property type="nucleotide sequence ID" value="NZ_BJXB01000030.1"/>
</dbReference>